<evidence type="ECO:0000256" key="2">
    <source>
        <dbReference type="ARBA" id="ARBA00005988"/>
    </source>
</evidence>
<feature type="repeat" description="ARM" evidence="5">
    <location>
        <begin position="126"/>
        <end position="170"/>
    </location>
</feature>
<dbReference type="InterPro" id="IPR050821">
    <property type="entry name" value="Cytosolic_carboxypeptidase"/>
</dbReference>
<comment type="catalytic activity">
    <reaction evidence="3">
        <text>C-terminal L-alpha-aminoacyl-L-glutamyl-L-glutamyl-[tubulin] + H2O = C-terminal L-alpha-aminoacyl-L-glutamyl-[tubulin] + L-glutamate</text>
        <dbReference type="Rhea" id="RHEA:63792"/>
        <dbReference type="Rhea" id="RHEA-COMP:16435"/>
        <dbReference type="Rhea" id="RHEA-COMP:16436"/>
        <dbReference type="ChEBI" id="CHEBI:15377"/>
        <dbReference type="ChEBI" id="CHEBI:29985"/>
        <dbReference type="ChEBI" id="CHEBI:149555"/>
        <dbReference type="ChEBI" id="CHEBI:149556"/>
        <dbReference type="EC" id="3.4.17.24"/>
    </reaction>
    <physiologicalReaction direction="left-to-right" evidence="3">
        <dbReference type="Rhea" id="RHEA:63793"/>
    </physiologicalReaction>
</comment>
<dbReference type="GO" id="GO:0004181">
    <property type="term" value="F:metallocarboxypeptidase activity"/>
    <property type="evidence" value="ECO:0007669"/>
    <property type="project" value="InterPro"/>
</dbReference>
<dbReference type="PANTHER" id="PTHR12756">
    <property type="entry name" value="CYTOSOLIC CARBOXYPEPTIDASE"/>
    <property type="match status" value="1"/>
</dbReference>
<feature type="compositionally biased region" description="Low complexity" evidence="7">
    <location>
        <begin position="1203"/>
        <end position="1213"/>
    </location>
</feature>
<feature type="active site" description="Proton donor/acceptor" evidence="6">
    <location>
        <position position="1092"/>
    </location>
</feature>
<dbReference type="SUPFAM" id="SSF53187">
    <property type="entry name" value="Zn-dependent exopeptidases"/>
    <property type="match status" value="1"/>
</dbReference>
<dbReference type="EMBL" id="HBKN01040974">
    <property type="protein sequence ID" value="CAE2329055.1"/>
    <property type="molecule type" value="Transcribed_RNA"/>
</dbReference>
<protein>
    <recommendedName>
        <fullName evidence="4">tubulin-glutamate carboxypeptidase</fullName>
        <ecNumber evidence="4">3.4.17.24</ecNumber>
    </recommendedName>
</protein>
<dbReference type="InterPro" id="IPR000834">
    <property type="entry name" value="Peptidase_M14"/>
</dbReference>
<feature type="region of interest" description="Disordered" evidence="7">
    <location>
        <begin position="626"/>
        <end position="655"/>
    </location>
</feature>
<dbReference type="AlphaFoldDB" id="A0A7S4UFP7"/>
<feature type="domain" description="Peptidase M14" evidence="8">
    <location>
        <begin position="858"/>
        <end position="1132"/>
    </location>
</feature>
<dbReference type="GO" id="GO:0006508">
    <property type="term" value="P:proteolysis"/>
    <property type="evidence" value="ECO:0007669"/>
    <property type="project" value="InterPro"/>
</dbReference>
<dbReference type="PANTHER" id="PTHR12756:SF11">
    <property type="entry name" value="CYTOSOLIC CARBOXYPEPTIDASE 1"/>
    <property type="match status" value="1"/>
</dbReference>
<feature type="region of interest" description="Disordered" evidence="7">
    <location>
        <begin position="1165"/>
        <end position="1231"/>
    </location>
</feature>
<dbReference type="Pfam" id="PF00246">
    <property type="entry name" value="Peptidase_M14"/>
    <property type="match status" value="1"/>
</dbReference>
<feature type="region of interest" description="Disordered" evidence="7">
    <location>
        <begin position="669"/>
        <end position="688"/>
    </location>
</feature>
<dbReference type="InterPro" id="IPR016024">
    <property type="entry name" value="ARM-type_fold"/>
</dbReference>
<dbReference type="PROSITE" id="PS50176">
    <property type="entry name" value="ARM_REPEAT"/>
    <property type="match status" value="1"/>
</dbReference>
<comment type="similarity">
    <text evidence="2 6">Belongs to the peptidase M14 family.</text>
</comment>
<dbReference type="InterPro" id="IPR011989">
    <property type="entry name" value="ARM-like"/>
</dbReference>
<dbReference type="InterPro" id="IPR000225">
    <property type="entry name" value="Armadillo"/>
</dbReference>
<feature type="region of interest" description="Disordered" evidence="7">
    <location>
        <begin position="531"/>
        <end position="563"/>
    </location>
</feature>
<dbReference type="Gene3D" id="1.25.10.10">
    <property type="entry name" value="Leucine-rich Repeat Variant"/>
    <property type="match status" value="1"/>
</dbReference>
<dbReference type="GO" id="GO:0008270">
    <property type="term" value="F:zinc ion binding"/>
    <property type="evidence" value="ECO:0007669"/>
    <property type="project" value="InterPro"/>
</dbReference>
<dbReference type="Gene3D" id="2.60.40.3120">
    <property type="match status" value="1"/>
</dbReference>
<evidence type="ECO:0000256" key="4">
    <source>
        <dbReference type="ARBA" id="ARBA00026108"/>
    </source>
</evidence>
<evidence type="ECO:0000256" key="6">
    <source>
        <dbReference type="PROSITE-ProRule" id="PRU01379"/>
    </source>
</evidence>
<evidence type="ECO:0000259" key="8">
    <source>
        <dbReference type="PROSITE" id="PS52035"/>
    </source>
</evidence>
<evidence type="ECO:0000256" key="3">
    <source>
        <dbReference type="ARBA" id="ARBA00024524"/>
    </source>
</evidence>
<evidence type="ECO:0000256" key="1">
    <source>
        <dbReference type="ARBA" id="ARBA00001947"/>
    </source>
</evidence>
<proteinExistence type="inferred from homology"/>
<reference evidence="9" key="1">
    <citation type="submission" date="2021-01" db="EMBL/GenBank/DDBJ databases">
        <authorList>
            <person name="Corre E."/>
            <person name="Pelletier E."/>
            <person name="Niang G."/>
            <person name="Scheremetjew M."/>
            <person name="Finn R."/>
            <person name="Kale V."/>
            <person name="Holt S."/>
            <person name="Cochrane G."/>
            <person name="Meng A."/>
            <person name="Brown T."/>
            <person name="Cohen L."/>
        </authorList>
    </citation>
    <scope>NUCLEOTIDE SEQUENCE</scope>
    <source>
        <strain evidence="9">CCMP 2712</strain>
    </source>
</reference>
<feature type="compositionally biased region" description="Acidic residues" evidence="7">
    <location>
        <begin position="545"/>
        <end position="563"/>
    </location>
</feature>
<name>A0A7S4UFP7_GUITH</name>
<evidence type="ECO:0000256" key="5">
    <source>
        <dbReference type="PROSITE-ProRule" id="PRU00259"/>
    </source>
</evidence>
<evidence type="ECO:0000313" key="9">
    <source>
        <dbReference type="EMBL" id="CAE2329055.1"/>
    </source>
</evidence>
<organism evidence="9">
    <name type="scientific">Guillardia theta</name>
    <name type="common">Cryptophyte</name>
    <name type="synonym">Cryptomonas phi</name>
    <dbReference type="NCBI Taxonomy" id="55529"/>
    <lineage>
        <taxon>Eukaryota</taxon>
        <taxon>Cryptophyceae</taxon>
        <taxon>Pyrenomonadales</taxon>
        <taxon>Geminigeraceae</taxon>
        <taxon>Guillardia</taxon>
    </lineage>
</organism>
<comment type="cofactor">
    <cofactor evidence="1">
        <name>Zn(2+)</name>
        <dbReference type="ChEBI" id="CHEBI:29105"/>
    </cofactor>
</comment>
<sequence length="1231" mass="135635">MSGRQFNTGNSSSGAAVNSGAPLVVRVVVPTRKTNSSELMSEAACLVDSDASSDDIVKALRRTSHYAKTPKFIAAGSKTAAPMIKAILGLIRSRSSDESVSLAVLETLTTLCKCLKGVAIIIRLEGGLPPIVSLLASHIKRISFQKAGFTCLCSLTTSPQNSVAVAKTGGVQLVVQVLSDKETKYFGAENMEAAIMGVQLMICMAKSSDGTLPFVGTLQVMQSVVNAIYARVGNKRFVAVATEFLLCIVRRHVSEDITENMLQRYMDNLKRAGGIDAMFVVIGRYSDSQELFKSSYMVLNRLQRTVLTSEVLGEFSEAKQLLNKTVVDDTFNYDLCFPENAENNPDTIKYLDDVHAEALPRRGLPPAVSGVRPMLKNAGVSVALSRSIASNSREPFLPPGPDVLAEVMLLNVARWLKTRPTLDRLVYSLHFPDAPCEKLFDLARHIVSGYKGSPDGKYDNGNGFDEIDDTELEMTAVKATSAAPKGEVDPDGLENEMAMLDPVDARNEDDLDMNAIANEWSSSTLPRVNRSANLSRTQRDTVSDVSDEEIEQDVECDGDDDDILDPDDTDTPEELLDLAGLEIEDPAGLDPAAMEDEHVVAEELVDVKLESPVEQEKMLAGAEIASAGPSNLPSPSDALGTMSRSTSKDDLDSNFSSMSDLAELESARAEVMGTRRSKSCSDNLERGQGEMERLNDMPREMVGEKASGKHPQSVTSEINSKTLLFDSRFEGGNLGRVIQVHEYEYDLYLMPDINTKASQSGGNTQWYYFAVTNMEAGVEYKLNIVNFVKPDSLCNVGMRPSLFSVTEASRGVGWRRVGERIAYYENHYETETGQSYYTLTFTLVFPHGNDVCYLAHCYPYSYTDLSHLIAELLARPNASRIVKVSTMCDTLIGNKCPMLTITNFMSPPEVISRRRAICVSARVHPGETCASWTMHGFLEFLCGSCARARILRENFIFKVVPMLNPDGVINGQYRCSLSGHDLNRQWQNPCRVLHPTVHSFKQIIRYTKAARDVAIFCDIHGHSRKCNMFMYGCTSKQTALRLKERVFPYLLHNESLMFSYDDCNFKVQKYKESAARVVVWREFAIPNSYTLEMSLGGGDFGEDPSVRPPIHFNLEDYLDMGRLFCEAILEMYDPSRVRLDAALNELELLHPEIKRASGEDIMEFELGAGSGGGEQDAEAKKKKKEGVANGKGQLTKKNSGKLVSKGVASSSKTGKGKKVVEANKRQSVKRG</sequence>
<dbReference type="SUPFAM" id="SSF48371">
    <property type="entry name" value="ARM repeat"/>
    <property type="match status" value="1"/>
</dbReference>
<gene>
    <name evidence="9" type="ORF">GTHE00462_LOCUS32051</name>
</gene>
<dbReference type="Gene3D" id="3.40.630.10">
    <property type="entry name" value="Zn peptidases"/>
    <property type="match status" value="1"/>
</dbReference>
<dbReference type="PROSITE" id="PS52035">
    <property type="entry name" value="PEPTIDASE_M14"/>
    <property type="match status" value="1"/>
</dbReference>
<evidence type="ECO:0000256" key="7">
    <source>
        <dbReference type="SAM" id="MobiDB-lite"/>
    </source>
</evidence>
<accession>A0A7S4UFP7</accession>
<dbReference type="EC" id="3.4.17.24" evidence="4"/>